<dbReference type="EC" id="2.1.1.72" evidence="2"/>
<dbReference type="EMBL" id="CP133470">
    <property type="protein sequence ID" value="WMS23016.1"/>
    <property type="molecule type" value="Genomic_DNA"/>
</dbReference>
<dbReference type="GO" id="GO:0009307">
    <property type="term" value="P:DNA restriction-modification system"/>
    <property type="evidence" value="ECO:0007669"/>
    <property type="project" value="UniProtKB-KW"/>
</dbReference>
<evidence type="ECO:0000256" key="7">
    <source>
        <dbReference type="ARBA" id="ARBA00047942"/>
    </source>
</evidence>
<dbReference type="RefSeq" id="WP_005695399.1">
    <property type="nucleotide sequence ID" value="NZ_AFQS01000019.1"/>
</dbReference>
<organism evidence="9 10">
    <name type="scientific">Haemophilus parainfluenzae ATCC 33392</name>
    <dbReference type="NCBI Taxonomy" id="888828"/>
    <lineage>
        <taxon>Bacteria</taxon>
        <taxon>Pseudomonadati</taxon>
        <taxon>Pseudomonadota</taxon>
        <taxon>Gammaproteobacteria</taxon>
        <taxon>Pasteurellales</taxon>
        <taxon>Pasteurellaceae</taxon>
        <taxon>Haemophilus</taxon>
    </lineage>
</organism>
<dbReference type="Pfam" id="PF02384">
    <property type="entry name" value="N6_Mtase"/>
    <property type="match status" value="1"/>
</dbReference>
<dbReference type="Proteomes" id="UP001242781">
    <property type="component" value="Chromosome"/>
</dbReference>
<name>A0ABD7ZGS0_HAEPA</name>
<dbReference type="GO" id="GO:0009007">
    <property type="term" value="F:site-specific DNA-methyltransferase (adenine-specific) activity"/>
    <property type="evidence" value="ECO:0007669"/>
    <property type="project" value="UniProtKB-EC"/>
</dbReference>
<keyword evidence="3 9" id="KW-0489">Methyltransferase</keyword>
<dbReference type="InterPro" id="IPR051537">
    <property type="entry name" value="DNA_Adenine_Mtase"/>
</dbReference>
<evidence type="ECO:0000256" key="3">
    <source>
        <dbReference type="ARBA" id="ARBA00022603"/>
    </source>
</evidence>
<evidence type="ECO:0000256" key="2">
    <source>
        <dbReference type="ARBA" id="ARBA00011900"/>
    </source>
</evidence>
<gene>
    <name evidence="9" type="ORF">RDV53_06060</name>
</gene>
<evidence type="ECO:0000313" key="10">
    <source>
        <dbReference type="Proteomes" id="UP001242781"/>
    </source>
</evidence>
<reference evidence="9 10" key="1">
    <citation type="submission" date="2023-08" db="EMBL/GenBank/DDBJ databases">
        <title>Haemophilus_parainfluenzae_DSM 8978_complete_genome_hifiasm_Zymo_Research_D6332.</title>
        <authorList>
            <person name="Damerum A."/>
        </authorList>
    </citation>
    <scope>NUCLEOTIDE SEQUENCE [LARGE SCALE GENOMIC DNA]</scope>
    <source>
        <strain evidence="9 10">DSM 8978</strain>
    </source>
</reference>
<dbReference type="PROSITE" id="PS00092">
    <property type="entry name" value="N6_MTASE"/>
    <property type="match status" value="1"/>
</dbReference>
<protein>
    <recommendedName>
        <fullName evidence="2">site-specific DNA-methyltransferase (adenine-specific)</fullName>
        <ecNumber evidence="2">2.1.1.72</ecNumber>
    </recommendedName>
</protein>
<evidence type="ECO:0000256" key="4">
    <source>
        <dbReference type="ARBA" id="ARBA00022679"/>
    </source>
</evidence>
<keyword evidence="4" id="KW-0808">Transferase</keyword>
<evidence type="ECO:0000256" key="1">
    <source>
        <dbReference type="ARBA" id="ARBA00006594"/>
    </source>
</evidence>
<keyword evidence="6" id="KW-0680">Restriction system</keyword>
<dbReference type="InterPro" id="IPR003356">
    <property type="entry name" value="DNA_methylase_A-5"/>
</dbReference>
<evidence type="ECO:0000256" key="5">
    <source>
        <dbReference type="ARBA" id="ARBA00022691"/>
    </source>
</evidence>
<keyword evidence="5" id="KW-0949">S-adenosyl-L-methionine</keyword>
<dbReference type="GO" id="GO:0032259">
    <property type="term" value="P:methylation"/>
    <property type="evidence" value="ECO:0007669"/>
    <property type="project" value="UniProtKB-KW"/>
</dbReference>
<accession>A0ABD7ZGS0</accession>
<dbReference type="AlphaFoldDB" id="A0ABD7ZGS0"/>
<comment type="catalytic activity">
    <reaction evidence="7">
        <text>a 2'-deoxyadenosine in DNA + S-adenosyl-L-methionine = an N(6)-methyl-2'-deoxyadenosine in DNA + S-adenosyl-L-homocysteine + H(+)</text>
        <dbReference type="Rhea" id="RHEA:15197"/>
        <dbReference type="Rhea" id="RHEA-COMP:12418"/>
        <dbReference type="Rhea" id="RHEA-COMP:12419"/>
        <dbReference type="ChEBI" id="CHEBI:15378"/>
        <dbReference type="ChEBI" id="CHEBI:57856"/>
        <dbReference type="ChEBI" id="CHEBI:59789"/>
        <dbReference type="ChEBI" id="CHEBI:90615"/>
        <dbReference type="ChEBI" id="CHEBI:90616"/>
        <dbReference type="EC" id="2.1.1.72"/>
    </reaction>
</comment>
<evidence type="ECO:0000313" key="9">
    <source>
        <dbReference type="EMBL" id="WMS23016.1"/>
    </source>
</evidence>
<evidence type="ECO:0000259" key="8">
    <source>
        <dbReference type="Pfam" id="PF02384"/>
    </source>
</evidence>
<dbReference type="InterPro" id="IPR002052">
    <property type="entry name" value="DNA_methylase_N6_adenine_CS"/>
</dbReference>
<dbReference type="PANTHER" id="PTHR42933">
    <property type="entry name" value="SLR6095 PROTEIN"/>
    <property type="match status" value="1"/>
</dbReference>
<dbReference type="SUPFAM" id="SSF53335">
    <property type="entry name" value="S-adenosyl-L-methionine-dependent methyltransferases"/>
    <property type="match status" value="1"/>
</dbReference>
<dbReference type="InterPro" id="IPR029063">
    <property type="entry name" value="SAM-dependent_MTases_sf"/>
</dbReference>
<evidence type="ECO:0000256" key="6">
    <source>
        <dbReference type="ARBA" id="ARBA00022747"/>
    </source>
</evidence>
<dbReference type="PRINTS" id="PR00507">
    <property type="entry name" value="N12N6MTFRASE"/>
</dbReference>
<proteinExistence type="inferred from homology"/>
<sequence length="615" mass="70551">MERIDIINTIGREYLKSNIESGEFSYSIALKKIGKNYKDYLTDKAIRDYKDIDLRFVDGSLTILVETKQKLLKSKLIENMEQLQNYVNFEKELTGNKVIAILSSTVNGEIRVWQDGSDIIDDFHEDKDENVIKTMNEYKNIHFGTINNKSEIVQNTYQLNELLHQYGINEKIRSQFVGTCLLALKNGLVYSMPIDKKNDEGEIVKVESLSTNQIRTGIEGILTNLLNKDLNKAEKLVILKNKVIDSQDIRDLKIDEFKNILRTIETKILPYINDKNTMGQDLLNLFFTTFNKYVGKSDKNQAFTPDHIVHFMCKVVGVNRNSVVLDPCCGSGAFLVRALTEAMDDCNTESEREKIKSSQIYGIEYEETAFGLATTNMLIHGDGNSNIKQGNCFLELKELSTKGINVVLMNPPYNAQRKHCDPEYVESWSEKIKEDPTKGFHFVYKVASYIRTGKLAVLLPMQCAIGASSDIQTYKKKMLDEHTLDAVFSFPSDIFHPGASAVTCCMIFELGTKHKNSKKDTFFGYFKDDGFEKRKNLGRMEKENKAWQRRESKWLDLYFKRKEESGLSVVKKVTYADEWLAEAYMETDYSKLNQSDFQKVLNEYLGYLISNGKVL</sequence>
<dbReference type="PANTHER" id="PTHR42933:SF3">
    <property type="entry name" value="TYPE I RESTRICTION ENZYME MJAVIII METHYLASE SUBUNIT"/>
    <property type="match status" value="1"/>
</dbReference>
<dbReference type="GeneID" id="93297048"/>
<dbReference type="Gene3D" id="3.40.50.150">
    <property type="entry name" value="Vaccinia Virus protein VP39"/>
    <property type="match status" value="1"/>
</dbReference>
<feature type="domain" description="DNA methylase adenine-specific" evidence="8">
    <location>
        <begin position="291"/>
        <end position="569"/>
    </location>
</feature>
<comment type="similarity">
    <text evidence="1">Belongs to the N(4)/N(6)-methyltransferase family.</text>
</comment>